<name>A0A1J5B9A3_9BACT</name>
<organism evidence="1 2">
    <name type="scientific">Candidatus Beckwithbacteria bacterium CG2_30_44_31</name>
    <dbReference type="NCBI Taxonomy" id="1805035"/>
    <lineage>
        <taxon>Bacteria</taxon>
        <taxon>Candidatus Beckwithiibacteriota</taxon>
    </lineage>
</organism>
<protein>
    <recommendedName>
        <fullName evidence="3">CarD-like/TRCF RNAP-interacting domain-containing protein</fullName>
    </recommendedName>
</protein>
<reference evidence="1 2" key="1">
    <citation type="journal article" date="2016" name="Environ. Microbiol.">
        <title>Genomic resolution of a cold subsurface aquifer community provides metabolic insights for novel microbes adapted to high CO concentrations.</title>
        <authorList>
            <person name="Probst A.J."/>
            <person name="Castelle C.J."/>
            <person name="Singh A."/>
            <person name="Brown C.T."/>
            <person name="Anantharaman K."/>
            <person name="Sharon I."/>
            <person name="Hug L.A."/>
            <person name="Burstein D."/>
            <person name="Emerson J.B."/>
            <person name="Thomas B.C."/>
            <person name="Banfield J.F."/>
        </authorList>
    </citation>
    <scope>NUCLEOTIDE SEQUENCE [LARGE SCALE GENOMIC DNA]</scope>
    <source>
        <strain evidence="1">CG2_30_44_31</strain>
    </source>
</reference>
<sequence length="163" mass="18265">MFKVGELLVRFGKILQVTEVKIDCLVLRPFFNSKSSHDLTYSIPNQNLKSGRLRRLVTKKQLELLFTNIFKKTSTAKEINVTESKVSLRSNDLADSLQLIKNLWVEKQTHAGFLPGGRLSLYQQALNQVSEEIAAVKGTLPDEAKLLVLTSLSKGQKLPTVVN</sequence>
<evidence type="ECO:0000313" key="2">
    <source>
        <dbReference type="Proteomes" id="UP000183605"/>
    </source>
</evidence>
<accession>A0A1J5B9A3</accession>
<dbReference type="EMBL" id="MNXQ01000019">
    <property type="protein sequence ID" value="OIP03943.1"/>
    <property type="molecule type" value="Genomic_DNA"/>
</dbReference>
<gene>
    <name evidence="1" type="ORF">AUK18_00950</name>
</gene>
<dbReference type="AlphaFoldDB" id="A0A1J5B9A3"/>
<comment type="caution">
    <text evidence="1">The sequence shown here is derived from an EMBL/GenBank/DDBJ whole genome shotgun (WGS) entry which is preliminary data.</text>
</comment>
<proteinExistence type="predicted"/>
<dbReference type="Proteomes" id="UP000183605">
    <property type="component" value="Unassembled WGS sequence"/>
</dbReference>
<evidence type="ECO:0008006" key="3">
    <source>
        <dbReference type="Google" id="ProtNLM"/>
    </source>
</evidence>
<evidence type="ECO:0000313" key="1">
    <source>
        <dbReference type="EMBL" id="OIP03943.1"/>
    </source>
</evidence>